<dbReference type="Proteomes" id="UP000075243">
    <property type="component" value="Chromosome 8"/>
</dbReference>
<dbReference type="InterPro" id="IPR013103">
    <property type="entry name" value="RVT_2"/>
</dbReference>
<keyword evidence="3" id="KW-1185">Reference proteome</keyword>
<dbReference type="Gramene" id="C.cajan_16851.t">
    <property type="protein sequence ID" value="C.cajan_16851.t.cds1"/>
    <property type="gene ID" value="C.cajan_16851"/>
</dbReference>
<accession>A0A151T6W2</accession>
<name>A0A151T6W2_CAJCA</name>
<dbReference type="SUPFAM" id="SSF56672">
    <property type="entry name" value="DNA/RNA polymerases"/>
    <property type="match status" value="1"/>
</dbReference>
<reference evidence="2 3" key="1">
    <citation type="journal article" date="2012" name="Nat. Biotechnol.">
        <title>Draft genome sequence of pigeonpea (Cajanus cajan), an orphan legume crop of resource-poor farmers.</title>
        <authorList>
            <person name="Varshney R.K."/>
            <person name="Chen W."/>
            <person name="Li Y."/>
            <person name="Bharti A.K."/>
            <person name="Saxena R.K."/>
            <person name="Schlueter J.A."/>
            <person name="Donoghue M.T."/>
            <person name="Azam S."/>
            <person name="Fan G."/>
            <person name="Whaley A.M."/>
            <person name="Farmer A.D."/>
            <person name="Sheridan J."/>
            <person name="Iwata A."/>
            <person name="Tuteja R."/>
            <person name="Penmetsa R.V."/>
            <person name="Wu W."/>
            <person name="Upadhyaya H.D."/>
            <person name="Yang S.P."/>
            <person name="Shah T."/>
            <person name="Saxena K.B."/>
            <person name="Michael T."/>
            <person name="McCombie W.R."/>
            <person name="Yang B."/>
            <person name="Zhang G."/>
            <person name="Yang H."/>
            <person name="Wang J."/>
            <person name="Spillane C."/>
            <person name="Cook D.R."/>
            <person name="May G.D."/>
            <person name="Xu X."/>
            <person name="Jackson S.A."/>
        </authorList>
    </citation>
    <scope>NUCLEOTIDE SEQUENCE [LARGE SCALE GENOMIC DNA]</scope>
    <source>
        <strain evidence="3">cv. Asha</strain>
    </source>
</reference>
<protein>
    <submittedName>
        <fullName evidence="2">Retrovirus-related Pol polyprotein from transposon TNT 1-94</fullName>
    </submittedName>
</protein>
<organism evidence="2 3">
    <name type="scientific">Cajanus cajan</name>
    <name type="common">Pigeon pea</name>
    <name type="synonym">Cajanus indicus</name>
    <dbReference type="NCBI Taxonomy" id="3821"/>
    <lineage>
        <taxon>Eukaryota</taxon>
        <taxon>Viridiplantae</taxon>
        <taxon>Streptophyta</taxon>
        <taxon>Embryophyta</taxon>
        <taxon>Tracheophyta</taxon>
        <taxon>Spermatophyta</taxon>
        <taxon>Magnoliopsida</taxon>
        <taxon>eudicotyledons</taxon>
        <taxon>Gunneridae</taxon>
        <taxon>Pentapetalae</taxon>
        <taxon>rosids</taxon>
        <taxon>fabids</taxon>
        <taxon>Fabales</taxon>
        <taxon>Fabaceae</taxon>
        <taxon>Papilionoideae</taxon>
        <taxon>50 kb inversion clade</taxon>
        <taxon>NPAAA clade</taxon>
        <taxon>indigoferoid/millettioid clade</taxon>
        <taxon>Phaseoleae</taxon>
        <taxon>Cajanus</taxon>
    </lineage>
</organism>
<dbReference type="AlphaFoldDB" id="A0A151T6W2"/>
<proteinExistence type="predicted"/>
<evidence type="ECO:0000313" key="3">
    <source>
        <dbReference type="Proteomes" id="UP000075243"/>
    </source>
</evidence>
<sequence length="138" mass="15594">MTDENTALKANNTWTVTSLPPNKIAIGCKWMYKVKHNADGSVERHKARLVAKGYTQLEGLDFIDTFSLVAKLTTVHLLLSLAAIHNWFLKQLDINNAFLHRDLNEEVYMHLPPSLTTTKSGQVCKLNRSLYGLKQASR</sequence>
<dbReference type="InterPro" id="IPR043502">
    <property type="entry name" value="DNA/RNA_pol_sf"/>
</dbReference>
<dbReference type="OMA" id="LLANRTW"/>
<feature type="domain" description="Reverse transcriptase Ty1/copia-type" evidence="1">
    <location>
        <begin position="11"/>
        <end position="137"/>
    </location>
</feature>
<dbReference type="Pfam" id="PF07727">
    <property type="entry name" value="RVT_2"/>
    <property type="match status" value="1"/>
</dbReference>
<evidence type="ECO:0000259" key="1">
    <source>
        <dbReference type="Pfam" id="PF07727"/>
    </source>
</evidence>
<evidence type="ECO:0000313" key="2">
    <source>
        <dbReference type="EMBL" id="KYP62798.1"/>
    </source>
</evidence>
<dbReference type="EMBL" id="CM003610">
    <property type="protein sequence ID" value="KYP62798.1"/>
    <property type="molecule type" value="Genomic_DNA"/>
</dbReference>
<gene>
    <name evidence="2" type="ORF">KK1_017349</name>
</gene>